<feature type="chain" id="PRO_5014708118" evidence="2">
    <location>
        <begin position="21"/>
        <end position="88"/>
    </location>
</feature>
<dbReference type="AlphaFoldDB" id="A0A2M4DRF1"/>
<evidence type="ECO:0000313" key="3">
    <source>
        <dbReference type="EMBL" id="MBW80089.1"/>
    </source>
</evidence>
<proteinExistence type="predicted"/>
<sequence>MVATTIIIFPCLCVCSCSYGGRRLAESVFLHMRAAPARHSFPYFVSFAYKGLLNRGLRAGPGRAPGPCGIGRQTETPPSGSNSSFPIA</sequence>
<dbReference type="EMBL" id="GGFL01015911">
    <property type="protein sequence ID" value="MBW80089.1"/>
    <property type="molecule type" value="Transcribed_RNA"/>
</dbReference>
<feature type="region of interest" description="Disordered" evidence="1">
    <location>
        <begin position="63"/>
        <end position="88"/>
    </location>
</feature>
<accession>A0A2M4DRF1</accession>
<feature type="compositionally biased region" description="Low complexity" evidence="1">
    <location>
        <begin position="63"/>
        <end position="72"/>
    </location>
</feature>
<feature type="signal peptide" evidence="2">
    <location>
        <begin position="1"/>
        <end position="20"/>
    </location>
</feature>
<feature type="compositionally biased region" description="Polar residues" evidence="1">
    <location>
        <begin position="73"/>
        <end position="88"/>
    </location>
</feature>
<organism evidence="3">
    <name type="scientific">Anopheles darlingi</name>
    <name type="common">Mosquito</name>
    <dbReference type="NCBI Taxonomy" id="43151"/>
    <lineage>
        <taxon>Eukaryota</taxon>
        <taxon>Metazoa</taxon>
        <taxon>Ecdysozoa</taxon>
        <taxon>Arthropoda</taxon>
        <taxon>Hexapoda</taxon>
        <taxon>Insecta</taxon>
        <taxon>Pterygota</taxon>
        <taxon>Neoptera</taxon>
        <taxon>Endopterygota</taxon>
        <taxon>Diptera</taxon>
        <taxon>Nematocera</taxon>
        <taxon>Culicoidea</taxon>
        <taxon>Culicidae</taxon>
        <taxon>Anophelinae</taxon>
        <taxon>Anopheles</taxon>
    </lineage>
</organism>
<keyword evidence="2" id="KW-0732">Signal</keyword>
<evidence type="ECO:0000256" key="1">
    <source>
        <dbReference type="SAM" id="MobiDB-lite"/>
    </source>
</evidence>
<reference evidence="3" key="1">
    <citation type="submission" date="2018-01" db="EMBL/GenBank/DDBJ databases">
        <title>An insight into the sialome of Amazonian anophelines.</title>
        <authorList>
            <person name="Ribeiro J.M."/>
            <person name="Scarpassa V."/>
            <person name="Calvo E."/>
        </authorList>
    </citation>
    <scope>NUCLEOTIDE SEQUENCE</scope>
</reference>
<name>A0A2M4DRF1_ANODA</name>
<protein>
    <submittedName>
        <fullName evidence="3">Putative secreted protein</fullName>
    </submittedName>
</protein>
<evidence type="ECO:0000256" key="2">
    <source>
        <dbReference type="SAM" id="SignalP"/>
    </source>
</evidence>